<accession>A0ACC2T227</accession>
<dbReference type="Proteomes" id="UP001165960">
    <property type="component" value="Unassembled WGS sequence"/>
</dbReference>
<proteinExistence type="predicted"/>
<reference evidence="1" key="1">
    <citation type="submission" date="2022-04" db="EMBL/GenBank/DDBJ databases">
        <title>Genome of the entomopathogenic fungus Entomophthora muscae.</title>
        <authorList>
            <person name="Elya C."/>
            <person name="Lovett B.R."/>
            <person name="Lee E."/>
            <person name="Macias A.M."/>
            <person name="Hajek A.E."/>
            <person name="De Bivort B.L."/>
            <person name="Kasson M.T."/>
            <person name="De Fine Licht H.H."/>
            <person name="Stajich J.E."/>
        </authorList>
    </citation>
    <scope>NUCLEOTIDE SEQUENCE</scope>
    <source>
        <strain evidence="1">Berkeley</strain>
    </source>
</reference>
<evidence type="ECO:0000313" key="1">
    <source>
        <dbReference type="EMBL" id="KAJ9068643.1"/>
    </source>
</evidence>
<organism evidence="1 2">
    <name type="scientific">Entomophthora muscae</name>
    <dbReference type="NCBI Taxonomy" id="34485"/>
    <lineage>
        <taxon>Eukaryota</taxon>
        <taxon>Fungi</taxon>
        <taxon>Fungi incertae sedis</taxon>
        <taxon>Zoopagomycota</taxon>
        <taxon>Entomophthoromycotina</taxon>
        <taxon>Entomophthoromycetes</taxon>
        <taxon>Entomophthorales</taxon>
        <taxon>Entomophthoraceae</taxon>
        <taxon>Entomophthora</taxon>
    </lineage>
</organism>
<sequence length="773" mass="85878">MKVTRLTFDGSSSNCHLIEAGDFKILVDCGLDLPLLLHQPINHDSVTAYSDSSSANEKPQPLLVQTPLFSQIDTSQLDAIVITHPRQMLGLPYISELSDFSGQILATEPTHQFGRQLMEEFIEYFGPDAHCTKDTLVAFPDCEPSTDTLFPPELKDLAASNEGSPFGANPWRAIYNKHEAKACIAKIRPVQFNERTIIHDKLCLEPYCSGYSLGSANWLISFGDTKVIGSEYLTNLQLGYISASTLGINHHPLPLDLKLFKNSSHLLITDTASGASSSAGNLPNISTEVVRVLRQGGSALFPCHIQGVVFDLIATIGEQLDFQNIPASILVVSPAAEAALLYANIAGEWMKPDLQQMVYLPEMPLGHGKQLASGRLKYFSGVHSSKFREEFWDHARKRPKPCVVFTSHPSLRAGPVLHFIRILKDDPKNAIILTDPLYGSFDELRKHTAAQIKNLNLELRLDPKMVFQLIQNHQPKAAILPRLLPPELAPKGFTATKFIKETCSLEIVLAASAHELCRATITPDVARGINPKRLGHLQVAPINGILCLKDSQYTVDVCPGASHFDYLGPEFILPVTPTGVCKFLQQAGFLNIAVIQQSHTTQIYIPNLEACIAFTPGRIKIVAQNSQSRLKLTECLQSLRNYGFGIFCLNPESQGDRFPSKKHSVSSEASNMPRQITNDNRSKQPIRPQYIKGYKPSSHDSRIPPGERNQRRNFQKHRPPSTSQSTDVAHPSGHGPNHPQNFNYNPRNQFRRPSSHQPPSFYPSHRSHRPNDR</sequence>
<name>A0ACC2T227_9FUNG</name>
<dbReference type="EMBL" id="QTSX02003706">
    <property type="protein sequence ID" value="KAJ9068643.1"/>
    <property type="molecule type" value="Genomic_DNA"/>
</dbReference>
<evidence type="ECO:0000313" key="2">
    <source>
        <dbReference type="Proteomes" id="UP001165960"/>
    </source>
</evidence>
<protein>
    <submittedName>
        <fullName evidence="1">Integrator complex subunit 9</fullName>
    </submittedName>
</protein>
<gene>
    <name evidence="1" type="primary">INTS9_2</name>
    <name evidence="1" type="ORF">DSO57_1026525</name>
</gene>
<comment type="caution">
    <text evidence="1">The sequence shown here is derived from an EMBL/GenBank/DDBJ whole genome shotgun (WGS) entry which is preliminary data.</text>
</comment>
<keyword evidence="2" id="KW-1185">Reference proteome</keyword>